<keyword evidence="2" id="KW-0677">Repeat</keyword>
<proteinExistence type="predicted"/>
<dbReference type="Proteomes" id="UP000244892">
    <property type="component" value="Chromosome"/>
</dbReference>
<dbReference type="InterPro" id="IPR001763">
    <property type="entry name" value="Rhodanese-like_dom"/>
</dbReference>
<protein>
    <submittedName>
        <fullName evidence="4">Sulfurtransferase</fullName>
    </submittedName>
</protein>
<dbReference type="Pfam" id="PF00581">
    <property type="entry name" value="Rhodanese"/>
    <property type="match status" value="2"/>
</dbReference>
<sequence length="284" mass="30147">MTSPLIAAADLAHLLATRPTDVRVIDCRFNLADPDTGHAAWREGHIPGALYAHLDRDLSGTKTGRNGRHPMPAIADFTATVRGWGIGPGTRVIAYDASGGMFAARLWWMLRWLGHEAVQVLDGGWSAWLALPGAVSTDTPPAPATGEFVAAPQPGWLLDTADVEAALARPGTVQLLDARAPDRFRGENETLDPVGGHIPGALNRFFQLNLTPDGCFQPPEALHAAYLALLDGRPLDTLVHQCGSGVTACHNALAMAHAGLPVMRLYGGSWSAWCADPARPVARG</sequence>
<dbReference type="SMART" id="SM00450">
    <property type="entry name" value="RHOD"/>
    <property type="match status" value="2"/>
</dbReference>
<dbReference type="InterPro" id="IPR045078">
    <property type="entry name" value="TST/MPST-like"/>
</dbReference>
<dbReference type="InterPro" id="IPR036873">
    <property type="entry name" value="Rhodanese-like_dom_sf"/>
</dbReference>
<evidence type="ECO:0000256" key="2">
    <source>
        <dbReference type="ARBA" id="ARBA00022737"/>
    </source>
</evidence>
<name>A0A2U8FMM6_9BURK</name>
<evidence type="ECO:0000313" key="5">
    <source>
        <dbReference type="Proteomes" id="UP000244892"/>
    </source>
</evidence>
<keyword evidence="5" id="KW-1185">Reference proteome</keyword>
<evidence type="ECO:0000256" key="1">
    <source>
        <dbReference type="ARBA" id="ARBA00022679"/>
    </source>
</evidence>
<feature type="domain" description="Rhodanese" evidence="3">
    <location>
        <begin position="18"/>
        <end position="137"/>
    </location>
</feature>
<feature type="domain" description="Rhodanese" evidence="3">
    <location>
        <begin position="169"/>
        <end position="282"/>
    </location>
</feature>
<dbReference type="RefSeq" id="WP_109034076.1">
    <property type="nucleotide sequence ID" value="NZ_CP029210.1"/>
</dbReference>
<organism evidence="4 5">
    <name type="scientific">Aquabacterium olei</name>
    <dbReference type="NCBI Taxonomy" id="1296669"/>
    <lineage>
        <taxon>Bacteria</taxon>
        <taxon>Pseudomonadati</taxon>
        <taxon>Pseudomonadota</taxon>
        <taxon>Betaproteobacteria</taxon>
        <taxon>Burkholderiales</taxon>
        <taxon>Aquabacterium</taxon>
    </lineage>
</organism>
<gene>
    <name evidence="4" type="ORF">DEH84_01455</name>
</gene>
<dbReference type="KEGG" id="aon:DEH84_01455"/>
<keyword evidence="1 4" id="KW-0808">Transferase</keyword>
<evidence type="ECO:0000313" key="4">
    <source>
        <dbReference type="EMBL" id="AWI52249.1"/>
    </source>
</evidence>
<accession>A0A2U8FMM6</accession>
<evidence type="ECO:0000259" key="3">
    <source>
        <dbReference type="PROSITE" id="PS50206"/>
    </source>
</evidence>
<dbReference type="CDD" id="cd01449">
    <property type="entry name" value="TST_Repeat_2"/>
    <property type="match status" value="1"/>
</dbReference>
<dbReference type="OrthoDB" id="9781034at2"/>
<dbReference type="EMBL" id="CP029210">
    <property type="protein sequence ID" value="AWI52249.1"/>
    <property type="molecule type" value="Genomic_DNA"/>
</dbReference>
<dbReference type="GO" id="GO:0004792">
    <property type="term" value="F:thiosulfate-cyanide sulfurtransferase activity"/>
    <property type="evidence" value="ECO:0007669"/>
    <property type="project" value="TreeGrafter"/>
</dbReference>
<dbReference type="PANTHER" id="PTHR11364">
    <property type="entry name" value="THIOSULFATE SULFERTANSFERASE"/>
    <property type="match status" value="1"/>
</dbReference>
<dbReference type="AlphaFoldDB" id="A0A2U8FMM6"/>
<dbReference type="PROSITE" id="PS50206">
    <property type="entry name" value="RHODANESE_3"/>
    <property type="match status" value="2"/>
</dbReference>
<dbReference type="PANTHER" id="PTHR11364:SF27">
    <property type="entry name" value="SULFURTRANSFERASE"/>
    <property type="match status" value="1"/>
</dbReference>
<dbReference type="CDD" id="cd01448">
    <property type="entry name" value="TST_Repeat_1"/>
    <property type="match status" value="1"/>
</dbReference>
<dbReference type="Gene3D" id="3.40.250.10">
    <property type="entry name" value="Rhodanese-like domain"/>
    <property type="match status" value="2"/>
</dbReference>
<dbReference type="SUPFAM" id="SSF52821">
    <property type="entry name" value="Rhodanese/Cell cycle control phosphatase"/>
    <property type="match status" value="2"/>
</dbReference>
<reference evidence="4 5" key="1">
    <citation type="submission" date="2018-05" db="EMBL/GenBank/DDBJ databases">
        <title>complete genome sequence of Aquabacterium olei NBRC 110486.</title>
        <authorList>
            <person name="Tang B."/>
            <person name="Chang J."/>
            <person name="Zhang L."/>
            <person name="Yang H."/>
        </authorList>
    </citation>
    <scope>NUCLEOTIDE SEQUENCE [LARGE SCALE GENOMIC DNA]</scope>
    <source>
        <strain evidence="4 5">NBRC 110486</strain>
    </source>
</reference>